<proteinExistence type="predicted"/>
<evidence type="ECO:0000313" key="1">
    <source>
        <dbReference type="EMBL" id="PZN73927.1"/>
    </source>
</evidence>
<accession>A0A2W4SR89</accession>
<reference evidence="1 2" key="1">
    <citation type="journal article" date="2018" name="Aquat. Microb. Ecol.">
        <title>Gammaproteobacterial methanotrophs dominate.</title>
        <authorList>
            <person name="Rissanen A.J."/>
            <person name="Saarenheimo J."/>
            <person name="Tiirola M."/>
            <person name="Peura S."/>
            <person name="Aalto S.L."/>
            <person name="Karvinen A."/>
            <person name="Nykanen H."/>
        </authorList>
    </citation>
    <scope>NUCLEOTIDE SEQUENCE [LARGE SCALE GENOMIC DNA]</scope>
    <source>
        <strain evidence="1">AMbin10</strain>
    </source>
</reference>
<comment type="caution">
    <text evidence="1">The sequence shown here is derived from an EMBL/GenBank/DDBJ whole genome shotgun (WGS) entry which is preliminary data.</text>
</comment>
<evidence type="ECO:0000313" key="2">
    <source>
        <dbReference type="Proteomes" id="UP000249396"/>
    </source>
</evidence>
<name>A0A2W4SR89_9GAMM</name>
<protein>
    <submittedName>
        <fullName evidence="1">Uncharacterized protein</fullName>
    </submittedName>
</protein>
<organism evidence="1 2">
    <name type="scientific">Candidatus Methylumidiphilus alinenensis</name>
    <dbReference type="NCBI Taxonomy" id="2202197"/>
    <lineage>
        <taxon>Bacteria</taxon>
        <taxon>Pseudomonadati</taxon>
        <taxon>Pseudomonadota</taxon>
        <taxon>Gammaproteobacteria</taxon>
        <taxon>Methylococcales</taxon>
        <taxon>Candidatus Methylumidiphilus</taxon>
    </lineage>
</organism>
<dbReference type="AlphaFoldDB" id="A0A2W4SR89"/>
<gene>
    <name evidence="1" type="ORF">DM484_22010</name>
</gene>
<dbReference type="Proteomes" id="UP000249396">
    <property type="component" value="Unassembled WGS sequence"/>
</dbReference>
<dbReference type="EMBL" id="QJPH01000440">
    <property type="protein sequence ID" value="PZN73927.1"/>
    <property type="molecule type" value="Genomic_DNA"/>
</dbReference>
<sequence>MFLGLGFRWGQEHTQRLRDTERPWARRYIQPNALYRFARRAEIAWEKHPVLAPLTGWLGADVWWNPVRPLPDVGGKPAIHGVAARGSASNKAPK</sequence>